<evidence type="ECO:0000256" key="1">
    <source>
        <dbReference type="SAM" id="MobiDB-lite"/>
    </source>
</evidence>
<feature type="region of interest" description="Disordered" evidence="1">
    <location>
        <begin position="14"/>
        <end position="34"/>
    </location>
</feature>
<reference evidence="2 3" key="1">
    <citation type="submission" date="2020-02" db="EMBL/GenBank/DDBJ databases">
        <authorList>
            <person name="Zheng R.K."/>
            <person name="Sun C.M."/>
        </authorList>
    </citation>
    <scope>NUCLEOTIDE SEQUENCE [LARGE SCALE GENOMIC DNA]</scope>
    <source>
        <strain evidence="3">rifampicinis</strain>
    </source>
</reference>
<gene>
    <name evidence="2" type="ORF">G4Y79_01800</name>
</gene>
<proteinExistence type="predicted"/>
<accession>A0A7S8EA79</accession>
<evidence type="ECO:0000313" key="2">
    <source>
        <dbReference type="EMBL" id="QPC83134.1"/>
    </source>
</evidence>
<name>A0A7S8EA79_9CHLR</name>
<dbReference type="KEGG" id="pmet:G4Y79_01800"/>
<protein>
    <submittedName>
        <fullName evidence="2">Uncharacterized protein</fullName>
    </submittedName>
</protein>
<dbReference type="EMBL" id="CP062983">
    <property type="protein sequence ID" value="QPC83134.1"/>
    <property type="molecule type" value="Genomic_DNA"/>
</dbReference>
<sequence length="77" mass="9057">MPVAATMIAMTARQEVTAEHERNETQEHDGAGWHVEKDNRQQCHEQTNTHNPDNRWDMPRAIYISMIMFHDGFSYEI</sequence>
<dbReference type="Proteomes" id="UP000594468">
    <property type="component" value="Chromosome"/>
</dbReference>
<organism evidence="2 3">
    <name type="scientific">Phototrophicus methaneseepsis</name>
    <dbReference type="NCBI Taxonomy" id="2710758"/>
    <lineage>
        <taxon>Bacteria</taxon>
        <taxon>Bacillati</taxon>
        <taxon>Chloroflexota</taxon>
        <taxon>Candidatus Thermofontia</taxon>
        <taxon>Phototrophicales</taxon>
        <taxon>Phototrophicaceae</taxon>
        <taxon>Phototrophicus</taxon>
    </lineage>
</organism>
<dbReference type="AlphaFoldDB" id="A0A7S8EA79"/>
<feature type="compositionally biased region" description="Basic and acidic residues" evidence="1">
    <location>
        <begin position="16"/>
        <end position="34"/>
    </location>
</feature>
<keyword evidence="3" id="KW-1185">Reference proteome</keyword>
<evidence type="ECO:0000313" key="3">
    <source>
        <dbReference type="Proteomes" id="UP000594468"/>
    </source>
</evidence>